<evidence type="ECO:0000313" key="2">
    <source>
        <dbReference type="EMBL" id="MDZ5494035.1"/>
    </source>
</evidence>
<reference evidence="2 3" key="1">
    <citation type="submission" date="2023-12" db="EMBL/GenBank/DDBJ databases">
        <title>Micromonospora sp. nov., isolated from Atacama Desert.</title>
        <authorList>
            <person name="Carro L."/>
            <person name="Golinska P."/>
            <person name="Klenk H.-P."/>
            <person name="Goodfellow M."/>
        </authorList>
    </citation>
    <scope>NUCLEOTIDE SEQUENCE [LARGE SCALE GENOMIC DNA]</scope>
    <source>
        <strain evidence="2 3">4G53</strain>
    </source>
</reference>
<dbReference type="RefSeq" id="WP_322443554.1">
    <property type="nucleotide sequence ID" value="NZ_JAXOTQ010000059.1"/>
</dbReference>
<organism evidence="2 3">
    <name type="scientific">Micromonospora sicca</name>
    <dbReference type="NCBI Taxonomy" id="2202420"/>
    <lineage>
        <taxon>Bacteria</taxon>
        <taxon>Bacillati</taxon>
        <taxon>Actinomycetota</taxon>
        <taxon>Actinomycetes</taxon>
        <taxon>Micromonosporales</taxon>
        <taxon>Micromonosporaceae</taxon>
        <taxon>Micromonospora</taxon>
    </lineage>
</organism>
<dbReference type="Pfam" id="PF20271">
    <property type="entry name" value="CATASP"/>
    <property type="match status" value="1"/>
</dbReference>
<name>A0ABU5JN21_9ACTN</name>
<accession>A0ABU5JN21</accession>
<proteinExistence type="predicted"/>
<dbReference type="Proteomes" id="UP001290101">
    <property type="component" value="Unassembled WGS sequence"/>
</dbReference>
<feature type="domain" description="CATRA-Associated Small Protein" evidence="1">
    <location>
        <begin position="12"/>
        <end position="94"/>
    </location>
</feature>
<dbReference type="EMBL" id="JAXOTQ010000059">
    <property type="protein sequence ID" value="MDZ5494035.1"/>
    <property type="molecule type" value="Genomic_DNA"/>
</dbReference>
<protein>
    <submittedName>
        <fullName evidence="2">CATRA system-associated protein</fullName>
    </submittedName>
</protein>
<evidence type="ECO:0000313" key="3">
    <source>
        <dbReference type="Proteomes" id="UP001290101"/>
    </source>
</evidence>
<sequence>MDTRWDPETVTDALNVLRDVADWRLAPERWERVEDILRSMEEAFAAGDPAGLRAATADLEVHGPVRLRGIGTKPASQPSEPVRDRQNRLVHALDGIALRTDVTADDRPDGERVSNAR</sequence>
<dbReference type="InterPro" id="IPR046924">
    <property type="entry name" value="CATASP"/>
</dbReference>
<gene>
    <name evidence="2" type="ORF">U2F25_32055</name>
</gene>
<comment type="caution">
    <text evidence="2">The sequence shown here is derived from an EMBL/GenBank/DDBJ whole genome shotgun (WGS) entry which is preliminary data.</text>
</comment>
<evidence type="ECO:0000259" key="1">
    <source>
        <dbReference type="Pfam" id="PF20271"/>
    </source>
</evidence>
<keyword evidence="3" id="KW-1185">Reference proteome</keyword>